<dbReference type="GO" id="GO:0003677">
    <property type="term" value="F:DNA binding"/>
    <property type="evidence" value="ECO:0007669"/>
    <property type="project" value="UniProtKB-KW"/>
</dbReference>
<accession>A0A673C178</accession>
<evidence type="ECO:0000256" key="6">
    <source>
        <dbReference type="ARBA" id="ARBA00022833"/>
    </source>
</evidence>
<evidence type="ECO:0000256" key="11">
    <source>
        <dbReference type="PROSITE-ProRule" id="PRU00042"/>
    </source>
</evidence>
<evidence type="ECO:0000256" key="1">
    <source>
        <dbReference type="ARBA" id="ARBA00004123"/>
    </source>
</evidence>
<evidence type="ECO:0000256" key="9">
    <source>
        <dbReference type="ARBA" id="ARBA00023163"/>
    </source>
</evidence>
<keyword evidence="9" id="KW-0804">Transcription</keyword>
<name>A0A673C178_9TELE</name>
<feature type="domain" description="C2H2-type" evidence="13">
    <location>
        <begin position="1"/>
        <end position="19"/>
    </location>
</feature>
<dbReference type="AlphaFoldDB" id="A0A673C178"/>
<comment type="subcellular location">
    <subcellularLocation>
        <location evidence="1">Nucleus</location>
    </subcellularLocation>
</comment>
<sequence length="84" mass="9504">MHQMGNLQRHLRIHTGEKPFSCDTCGKCFSNTGNLNRHQRIHTGEKPFSCETCGRSFNQGNSLKAHQRKAGVSNLRPVDQNRPT</sequence>
<dbReference type="PROSITE" id="PS50157">
    <property type="entry name" value="ZINC_FINGER_C2H2_2"/>
    <property type="match status" value="3"/>
</dbReference>
<dbReference type="Proteomes" id="UP000472271">
    <property type="component" value="Chromosome 13"/>
</dbReference>
<feature type="region of interest" description="Disordered" evidence="12">
    <location>
        <begin position="62"/>
        <end position="84"/>
    </location>
</feature>
<dbReference type="PANTHER" id="PTHR24394">
    <property type="entry name" value="ZINC FINGER PROTEIN"/>
    <property type="match status" value="1"/>
</dbReference>
<keyword evidence="15" id="KW-1185">Reference proteome</keyword>
<dbReference type="Ensembl" id="ENSSORT00005048957.1">
    <property type="protein sequence ID" value="ENSSORP00005047775.1"/>
    <property type="gene ID" value="ENSSORG00005021811.1"/>
</dbReference>
<evidence type="ECO:0000256" key="10">
    <source>
        <dbReference type="ARBA" id="ARBA00023242"/>
    </source>
</evidence>
<reference evidence="14" key="2">
    <citation type="submission" date="2025-05" db="UniProtKB">
        <authorList>
            <consortium name="Ensembl"/>
        </authorList>
    </citation>
    <scope>IDENTIFICATION</scope>
</reference>
<comment type="similarity">
    <text evidence="2">Belongs to the krueppel C2H2-type zinc-finger protein family.</text>
</comment>
<keyword evidence="7" id="KW-0805">Transcription regulation</keyword>
<feature type="domain" description="C2H2-type" evidence="13">
    <location>
        <begin position="20"/>
        <end position="47"/>
    </location>
</feature>
<feature type="domain" description="C2H2-type" evidence="13">
    <location>
        <begin position="48"/>
        <end position="77"/>
    </location>
</feature>
<protein>
    <recommendedName>
        <fullName evidence="13">C2H2-type domain-containing protein</fullName>
    </recommendedName>
</protein>
<dbReference type="GO" id="GO:0005634">
    <property type="term" value="C:nucleus"/>
    <property type="evidence" value="ECO:0007669"/>
    <property type="project" value="UniProtKB-SubCell"/>
</dbReference>
<dbReference type="SUPFAM" id="SSF57667">
    <property type="entry name" value="beta-beta-alpha zinc fingers"/>
    <property type="match status" value="1"/>
</dbReference>
<dbReference type="GO" id="GO:0000981">
    <property type="term" value="F:DNA-binding transcription factor activity, RNA polymerase II-specific"/>
    <property type="evidence" value="ECO:0007669"/>
    <property type="project" value="TreeGrafter"/>
</dbReference>
<evidence type="ECO:0000256" key="3">
    <source>
        <dbReference type="ARBA" id="ARBA00022723"/>
    </source>
</evidence>
<dbReference type="Gene3D" id="3.30.160.60">
    <property type="entry name" value="Classic Zinc Finger"/>
    <property type="match status" value="3"/>
</dbReference>
<keyword evidence="4" id="KW-0677">Repeat</keyword>
<keyword evidence="5 11" id="KW-0863">Zinc-finger</keyword>
<dbReference type="SMART" id="SM00355">
    <property type="entry name" value="ZnF_C2H2"/>
    <property type="match status" value="2"/>
</dbReference>
<keyword evidence="8" id="KW-0238">DNA-binding</keyword>
<evidence type="ECO:0000256" key="5">
    <source>
        <dbReference type="ARBA" id="ARBA00022771"/>
    </source>
</evidence>
<dbReference type="FunFam" id="3.30.160.60:FF:002343">
    <property type="entry name" value="Zinc finger protein 33A"/>
    <property type="match status" value="1"/>
</dbReference>
<dbReference type="FunFam" id="3.30.160.60:FF:001506">
    <property type="entry name" value="Zinc finger protein"/>
    <property type="match status" value="1"/>
</dbReference>
<dbReference type="Ensembl" id="ENSSORT00005048956.1">
    <property type="protein sequence ID" value="ENSSORP00005047774.1"/>
    <property type="gene ID" value="ENSSORG00005021811.1"/>
</dbReference>
<dbReference type="InterPro" id="IPR013087">
    <property type="entry name" value="Znf_C2H2_type"/>
</dbReference>
<evidence type="ECO:0000313" key="14">
    <source>
        <dbReference type="Ensembl" id="ENSSORP00005047775.1"/>
    </source>
</evidence>
<proteinExistence type="inferred from homology"/>
<dbReference type="InterPro" id="IPR036236">
    <property type="entry name" value="Znf_C2H2_sf"/>
</dbReference>
<dbReference type="GO" id="GO:0008270">
    <property type="term" value="F:zinc ion binding"/>
    <property type="evidence" value="ECO:0007669"/>
    <property type="project" value="UniProtKB-KW"/>
</dbReference>
<dbReference type="PANTHER" id="PTHR24394:SF48">
    <property type="entry name" value="ZINC FINGER PROTEIN 771"/>
    <property type="match status" value="1"/>
</dbReference>
<evidence type="ECO:0000256" key="2">
    <source>
        <dbReference type="ARBA" id="ARBA00006991"/>
    </source>
</evidence>
<reference evidence="14" key="1">
    <citation type="submission" date="2019-06" db="EMBL/GenBank/DDBJ databases">
        <authorList>
            <consortium name="Wellcome Sanger Institute Data Sharing"/>
        </authorList>
    </citation>
    <scope>NUCLEOTIDE SEQUENCE [LARGE SCALE GENOMIC DNA]</scope>
</reference>
<keyword evidence="10" id="KW-0539">Nucleus</keyword>
<evidence type="ECO:0000313" key="15">
    <source>
        <dbReference type="Proteomes" id="UP000472271"/>
    </source>
</evidence>
<evidence type="ECO:0000256" key="4">
    <source>
        <dbReference type="ARBA" id="ARBA00022737"/>
    </source>
</evidence>
<keyword evidence="6" id="KW-0862">Zinc</keyword>
<organism evidence="14 15">
    <name type="scientific">Sphaeramia orbicularis</name>
    <name type="common">orbiculate cardinalfish</name>
    <dbReference type="NCBI Taxonomy" id="375764"/>
    <lineage>
        <taxon>Eukaryota</taxon>
        <taxon>Metazoa</taxon>
        <taxon>Chordata</taxon>
        <taxon>Craniata</taxon>
        <taxon>Vertebrata</taxon>
        <taxon>Euteleostomi</taxon>
        <taxon>Actinopterygii</taxon>
        <taxon>Neopterygii</taxon>
        <taxon>Teleostei</taxon>
        <taxon>Neoteleostei</taxon>
        <taxon>Acanthomorphata</taxon>
        <taxon>Gobiaria</taxon>
        <taxon>Kurtiformes</taxon>
        <taxon>Apogonoidei</taxon>
        <taxon>Apogonidae</taxon>
        <taxon>Apogoninae</taxon>
        <taxon>Sphaeramia</taxon>
    </lineage>
</organism>
<dbReference type="PROSITE" id="PS00028">
    <property type="entry name" value="ZINC_FINGER_C2H2_1"/>
    <property type="match status" value="1"/>
</dbReference>
<evidence type="ECO:0000256" key="12">
    <source>
        <dbReference type="SAM" id="MobiDB-lite"/>
    </source>
</evidence>
<dbReference type="Pfam" id="PF13465">
    <property type="entry name" value="zf-H2C2_2"/>
    <property type="match status" value="2"/>
</dbReference>
<keyword evidence="3" id="KW-0479">Metal-binding</keyword>
<evidence type="ECO:0000256" key="8">
    <source>
        <dbReference type="ARBA" id="ARBA00023125"/>
    </source>
</evidence>
<evidence type="ECO:0000259" key="13">
    <source>
        <dbReference type="PROSITE" id="PS50157"/>
    </source>
</evidence>
<evidence type="ECO:0000256" key="7">
    <source>
        <dbReference type="ARBA" id="ARBA00023015"/>
    </source>
</evidence>